<dbReference type="EMBL" id="CAXHTA020000004">
    <property type="protein sequence ID" value="CAL5220780.1"/>
    <property type="molecule type" value="Genomic_DNA"/>
</dbReference>
<keyword evidence="1" id="KW-0812">Transmembrane</keyword>
<sequence length="344" mass="37685">MKGVAALLLFAAIGCQAGIITIRTQSMPQMSSFPGSSFFLTSSGPGMPTETVQMDLAGKPQSFSSVFTDRSTSFFDSGLSTWLEQQIATLDQFQEVLDQAPRKMPCPGMAAAQQASRPDMLTYMASSRFGPALLSSLAEQAAQDAADAEAWDAVDMDDLQPGDFADWRDEAFAADGSSTGFFSVSSFADEYPRDGRGFEPSMLAEEDAFPMYSSYVGTDDIPTEVPVVEDSDGPSWFFVFQDGSINWGFILFVALLLAVIPLWCHVLRAAARLRRCHRRRVRRSREQFMTTATEPLLGKAYLQPLAPEKPMAERSCPIEVASQHVPKGANDYVTIAYVPLRGEQ</sequence>
<keyword evidence="1" id="KW-1133">Transmembrane helix</keyword>
<feature type="transmembrane region" description="Helical" evidence="1">
    <location>
        <begin position="247"/>
        <end position="270"/>
    </location>
</feature>
<feature type="signal peptide" evidence="2">
    <location>
        <begin position="1"/>
        <end position="17"/>
    </location>
</feature>
<protein>
    <submittedName>
        <fullName evidence="3">G2847 protein</fullName>
    </submittedName>
</protein>
<evidence type="ECO:0000313" key="3">
    <source>
        <dbReference type="EMBL" id="CAL5220780.1"/>
    </source>
</evidence>
<keyword evidence="4" id="KW-1185">Reference proteome</keyword>
<evidence type="ECO:0000256" key="1">
    <source>
        <dbReference type="SAM" id="Phobius"/>
    </source>
</evidence>
<reference evidence="3 4" key="1">
    <citation type="submission" date="2024-06" db="EMBL/GenBank/DDBJ databases">
        <authorList>
            <person name="Kraege A."/>
            <person name="Thomma B."/>
        </authorList>
    </citation>
    <scope>NUCLEOTIDE SEQUENCE [LARGE SCALE GENOMIC DNA]</scope>
</reference>
<proteinExistence type="predicted"/>
<accession>A0ABP1FLD8</accession>
<evidence type="ECO:0000256" key="2">
    <source>
        <dbReference type="SAM" id="SignalP"/>
    </source>
</evidence>
<feature type="chain" id="PRO_5046216739" evidence="2">
    <location>
        <begin position="18"/>
        <end position="344"/>
    </location>
</feature>
<gene>
    <name evidence="3" type="primary">g2847</name>
    <name evidence="3" type="ORF">VP750_LOCUS2439</name>
</gene>
<keyword evidence="1" id="KW-0472">Membrane</keyword>
<comment type="caution">
    <text evidence="3">The sequence shown here is derived from an EMBL/GenBank/DDBJ whole genome shotgun (WGS) entry which is preliminary data.</text>
</comment>
<evidence type="ECO:0000313" key="4">
    <source>
        <dbReference type="Proteomes" id="UP001497392"/>
    </source>
</evidence>
<name>A0ABP1FLD8_9CHLO</name>
<dbReference type="PROSITE" id="PS51257">
    <property type="entry name" value="PROKAR_LIPOPROTEIN"/>
    <property type="match status" value="1"/>
</dbReference>
<keyword evidence="2" id="KW-0732">Signal</keyword>
<organism evidence="3 4">
    <name type="scientific">Coccomyxa viridis</name>
    <dbReference type="NCBI Taxonomy" id="1274662"/>
    <lineage>
        <taxon>Eukaryota</taxon>
        <taxon>Viridiplantae</taxon>
        <taxon>Chlorophyta</taxon>
        <taxon>core chlorophytes</taxon>
        <taxon>Trebouxiophyceae</taxon>
        <taxon>Trebouxiophyceae incertae sedis</taxon>
        <taxon>Coccomyxaceae</taxon>
        <taxon>Coccomyxa</taxon>
    </lineage>
</organism>
<dbReference type="Proteomes" id="UP001497392">
    <property type="component" value="Unassembled WGS sequence"/>
</dbReference>